<dbReference type="CDD" id="cd00610">
    <property type="entry name" value="OAT_like"/>
    <property type="match status" value="1"/>
</dbReference>
<dbReference type="PANTHER" id="PTHR43713">
    <property type="entry name" value="GLUTAMATE-1-SEMIALDEHYDE 2,1-AMINOMUTASE"/>
    <property type="match status" value="1"/>
</dbReference>
<evidence type="ECO:0000256" key="1">
    <source>
        <dbReference type="ARBA" id="ARBA00001933"/>
    </source>
</evidence>
<dbReference type="InterPro" id="IPR015422">
    <property type="entry name" value="PyrdxlP-dep_Trfase_small"/>
</dbReference>
<dbReference type="Pfam" id="PF00202">
    <property type="entry name" value="Aminotran_3"/>
    <property type="match status" value="1"/>
</dbReference>
<dbReference type="STRING" id="1288484.GCA_000348665_02468"/>
<comment type="subunit">
    <text evidence="7">Homodimer.</text>
</comment>
<evidence type="ECO:0000256" key="7">
    <source>
        <dbReference type="HAMAP-Rule" id="MF_00375"/>
    </source>
</evidence>
<reference evidence="9 10" key="1">
    <citation type="submission" date="2018-07" db="EMBL/GenBank/DDBJ databases">
        <title>Complete Genome and Methylome Analysis of Deinococcus wulumuqiensis NEB 479.</title>
        <authorList>
            <person name="Fomenkov A."/>
            <person name="Luyten Y."/>
            <person name="Vincze T."/>
            <person name="Anton B.P."/>
            <person name="Clark T."/>
            <person name="Roberts R.J."/>
            <person name="Morgan R.D."/>
        </authorList>
    </citation>
    <scope>NUCLEOTIDE SEQUENCE [LARGE SCALE GENOMIC DNA]</scope>
    <source>
        <strain evidence="9 10">NEB 479</strain>
    </source>
</reference>
<dbReference type="FunFam" id="3.40.640.10:FF:000021">
    <property type="entry name" value="Glutamate-1-semialdehyde 2,1-aminomutase"/>
    <property type="match status" value="1"/>
</dbReference>
<feature type="modified residue" description="N6-(pyridoxal phosphate)lysine" evidence="7">
    <location>
        <position position="289"/>
    </location>
</feature>
<dbReference type="InterPro" id="IPR015424">
    <property type="entry name" value="PyrdxlP-dep_Trfase"/>
</dbReference>
<dbReference type="InterPro" id="IPR004639">
    <property type="entry name" value="4pyrrol_synth_GluAld_NH2Trfase"/>
</dbReference>
<evidence type="ECO:0000256" key="2">
    <source>
        <dbReference type="ARBA" id="ARBA00004819"/>
    </source>
</evidence>
<comment type="catalytic activity">
    <reaction evidence="7">
        <text>(S)-4-amino-5-oxopentanoate = 5-aminolevulinate</text>
        <dbReference type="Rhea" id="RHEA:14265"/>
        <dbReference type="ChEBI" id="CHEBI:57501"/>
        <dbReference type="ChEBI" id="CHEBI:356416"/>
        <dbReference type="EC" id="5.4.3.8"/>
    </reaction>
</comment>
<dbReference type="InterPro" id="IPR015421">
    <property type="entry name" value="PyrdxlP-dep_Trfase_major"/>
</dbReference>
<evidence type="ECO:0000256" key="3">
    <source>
        <dbReference type="ARBA" id="ARBA00008981"/>
    </source>
</evidence>
<sequence>MPSRGFASLQDMTTSQPHPTAQSEALFARARAVTPGGVNSPVRAFRSVGGVPRFIASAQGAYLTDADGTRYLDYIGSWGPMILGHNHPAVREAVTQALAGGTSFGAPNEREVDLAELIVGLTGAERVRFVSSGTEATMSALRLARGYTGRKYIVKFRGNYHGHADGLLVEAGSGLMTNAEGELGAAAPSSAGVPEEYAGLTLVLDYNAPEALDALMAARGEEIAAVIFEPVVGNAGVLIPTPDFLAALHRVRDFGAVLIADEVMTGFRLSLSGATGLLSLDPDLRCWGKIVGGGLPVGAYGGRADIMDFVSPQGPVYQAGTLSGNPLAMAAGIATLHELKANPDLYRQLDDYATRLAAGLREAAARAGVPVSINHIGSMLTVFFQGAPDGSVRDYAAAARSDTAAFAAWFQGLLSRGIYWAPSQFESIFISAAHGEAELSATLEAAAQAFEGVES</sequence>
<gene>
    <name evidence="7 9" type="primary">hemL</name>
    <name evidence="9" type="ORF">DVJ83_08505</name>
</gene>
<comment type="cofactor">
    <cofactor evidence="1 7">
        <name>pyridoxal 5'-phosphate</name>
        <dbReference type="ChEBI" id="CHEBI:597326"/>
    </cofactor>
</comment>
<dbReference type="Proteomes" id="UP000253744">
    <property type="component" value="Chromosome"/>
</dbReference>
<evidence type="ECO:0000256" key="8">
    <source>
        <dbReference type="SAM" id="MobiDB-lite"/>
    </source>
</evidence>
<comment type="similarity">
    <text evidence="3 7">Belongs to the class-III pyridoxal-phosphate-dependent aminotransferase family. HemL subfamily.</text>
</comment>
<protein>
    <recommendedName>
        <fullName evidence="7">Glutamate-1-semialdehyde 2,1-aminomutase</fullName>
        <shortName evidence="7">GSA</shortName>
        <ecNumber evidence="7">5.4.3.8</ecNumber>
    </recommendedName>
    <alternativeName>
        <fullName evidence="7">Glutamate-1-semialdehyde aminotransferase</fullName>
        <shortName evidence="7">GSA-AT</shortName>
    </alternativeName>
</protein>
<keyword evidence="6 7" id="KW-0627">Porphyrin biosynthesis</keyword>
<dbReference type="Gene3D" id="3.40.640.10">
    <property type="entry name" value="Type I PLP-dependent aspartate aminotransferase-like (Major domain)"/>
    <property type="match status" value="1"/>
</dbReference>
<dbReference type="HAMAP" id="MF_00375">
    <property type="entry name" value="HemL_aminotrans_3"/>
    <property type="match status" value="1"/>
</dbReference>
<comment type="subcellular location">
    <subcellularLocation>
        <location evidence="7">Cytoplasm</location>
    </subcellularLocation>
</comment>
<feature type="region of interest" description="Disordered" evidence="8">
    <location>
        <begin position="1"/>
        <end position="21"/>
    </location>
</feature>
<dbReference type="InterPro" id="IPR049704">
    <property type="entry name" value="Aminotrans_3_PPA_site"/>
</dbReference>
<keyword evidence="7" id="KW-0963">Cytoplasm</keyword>
<organism evidence="9 10">
    <name type="scientific">Deinococcus wulumuqiensis</name>
    <dbReference type="NCBI Taxonomy" id="980427"/>
    <lineage>
        <taxon>Bacteria</taxon>
        <taxon>Thermotogati</taxon>
        <taxon>Deinococcota</taxon>
        <taxon>Deinococci</taxon>
        <taxon>Deinococcales</taxon>
        <taxon>Deinococcaceae</taxon>
        <taxon>Deinococcus</taxon>
    </lineage>
</organism>
<dbReference type="AlphaFoldDB" id="A0A345IHM0"/>
<dbReference type="PROSITE" id="PS00600">
    <property type="entry name" value="AA_TRANSFER_CLASS_3"/>
    <property type="match status" value="1"/>
</dbReference>
<evidence type="ECO:0000256" key="6">
    <source>
        <dbReference type="ARBA" id="ARBA00023244"/>
    </source>
</evidence>
<dbReference type="EC" id="5.4.3.8" evidence="7"/>
<dbReference type="KEGG" id="dwu:DVJ83_08505"/>
<dbReference type="InterPro" id="IPR005814">
    <property type="entry name" value="Aminotrans_3"/>
</dbReference>
<dbReference type="GO" id="GO:0006782">
    <property type="term" value="P:protoporphyrinogen IX biosynthetic process"/>
    <property type="evidence" value="ECO:0007669"/>
    <property type="project" value="UniProtKB-UniRule"/>
</dbReference>
<evidence type="ECO:0000313" key="10">
    <source>
        <dbReference type="Proteomes" id="UP000253744"/>
    </source>
</evidence>
<dbReference type="UniPathway" id="UPA00251">
    <property type="reaction ID" value="UER00317"/>
</dbReference>
<feature type="compositionally biased region" description="Polar residues" evidence="8">
    <location>
        <begin position="10"/>
        <end position="21"/>
    </location>
</feature>
<dbReference type="GO" id="GO:0005737">
    <property type="term" value="C:cytoplasm"/>
    <property type="evidence" value="ECO:0007669"/>
    <property type="project" value="UniProtKB-SubCell"/>
</dbReference>
<dbReference type="NCBIfam" id="TIGR00713">
    <property type="entry name" value="hemL"/>
    <property type="match status" value="1"/>
</dbReference>
<dbReference type="Gene3D" id="3.90.1150.10">
    <property type="entry name" value="Aspartate Aminotransferase, domain 1"/>
    <property type="match status" value="1"/>
</dbReference>
<dbReference type="GO" id="GO:0008483">
    <property type="term" value="F:transaminase activity"/>
    <property type="evidence" value="ECO:0007669"/>
    <property type="project" value="InterPro"/>
</dbReference>
<evidence type="ECO:0000256" key="4">
    <source>
        <dbReference type="ARBA" id="ARBA00022898"/>
    </source>
</evidence>
<evidence type="ECO:0000256" key="5">
    <source>
        <dbReference type="ARBA" id="ARBA00023235"/>
    </source>
</evidence>
<dbReference type="NCBIfam" id="NF000818">
    <property type="entry name" value="PRK00062.1"/>
    <property type="match status" value="1"/>
</dbReference>
<keyword evidence="4 7" id="KW-0663">Pyridoxal phosphate</keyword>
<accession>A0A345IHM0</accession>
<evidence type="ECO:0000313" key="9">
    <source>
        <dbReference type="EMBL" id="AXG99192.1"/>
    </source>
</evidence>
<proteinExistence type="inferred from homology"/>
<dbReference type="GO" id="GO:0042286">
    <property type="term" value="F:glutamate-1-semialdehyde 2,1-aminomutase activity"/>
    <property type="evidence" value="ECO:0007669"/>
    <property type="project" value="UniProtKB-UniRule"/>
</dbReference>
<comment type="pathway">
    <text evidence="2">Porphyrin-containing compound metabolism; protoporphyrin-IX biosynthesis; 5-aminolevulinate from L-glutamyl-tRNA(Glu): step 2/2.</text>
</comment>
<dbReference type="GO" id="GO:0030170">
    <property type="term" value="F:pyridoxal phosphate binding"/>
    <property type="evidence" value="ECO:0007669"/>
    <property type="project" value="InterPro"/>
</dbReference>
<dbReference type="SUPFAM" id="SSF53383">
    <property type="entry name" value="PLP-dependent transferases"/>
    <property type="match status" value="1"/>
</dbReference>
<keyword evidence="5 7" id="KW-0413">Isomerase</keyword>
<dbReference type="EMBL" id="CP031158">
    <property type="protein sequence ID" value="AXG99192.1"/>
    <property type="molecule type" value="Genomic_DNA"/>
</dbReference>
<dbReference type="PANTHER" id="PTHR43713:SF3">
    <property type="entry name" value="GLUTAMATE-1-SEMIALDEHYDE 2,1-AMINOMUTASE 1, CHLOROPLASTIC-RELATED"/>
    <property type="match status" value="1"/>
</dbReference>
<name>A0A345IHM0_9DEIO</name>